<name>A0A6G4VLA8_9ACTN</name>
<evidence type="ECO:0000256" key="2">
    <source>
        <dbReference type="SAM" id="Phobius"/>
    </source>
</evidence>
<keyword evidence="2" id="KW-0472">Membrane</keyword>
<dbReference type="Proteomes" id="UP000472335">
    <property type="component" value="Unassembled WGS sequence"/>
</dbReference>
<protein>
    <submittedName>
        <fullName evidence="3">Uncharacterized protein</fullName>
    </submittedName>
</protein>
<dbReference type="AlphaFoldDB" id="A0A6G4VLA8"/>
<comment type="caution">
    <text evidence="3">The sequence shown here is derived from an EMBL/GenBank/DDBJ whole genome shotgun (WGS) entry which is preliminary data.</text>
</comment>
<dbReference type="EMBL" id="JAAKZY010000271">
    <property type="protein sequence ID" value="NGO14580.1"/>
    <property type="molecule type" value="Genomic_DNA"/>
</dbReference>
<evidence type="ECO:0000313" key="3">
    <source>
        <dbReference type="EMBL" id="NGO14580.1"/>
    </source>
</evidence>
<evidence type="ECO:0000313" key="4">
    <source>
        <dbReference type="Proteomes" id="UP000472335"/>
    </source>
</evidence>
<reference evidence="3 4" key="1">
    <citation type="submission" date="2020-02" db="EMBL/GenBank/DDBJ databases">
        <title>Whole-genome analyses of novel actinobacteria.</title>
        <authorList>
            <person name="Sahin N."/>
            <person name="Gencbay T."/>
        </authorList>
    </citation>
    <scope>NUCLEOTIDE SEQUENCE [LARGE SCALE GENOMIC DNA]</scope>
    <source>
        <strain evidence="3 4">HC44</strain>
    </source>
</reference>
<accession>A0A6G4VLA8</accession>
<evidence type="ECO:0000256" key="1">
    <source>
        <dbReference type="SAM" id="MobiDB-lite"/>
    </source>
</evidence>
<keyword evidence="2" id="KW-0812">Transmembrane</keyword>
<keyword evidence="2" id="KW-1133">Transmembrane helix</keyword>
<feature type="region of interest" description="Disordered" evidence="1">
    <location>
        <begin position="1"/>
        <end position="20"/>
    </location>
</feature>
<organism evidence="3 4">
    <name type="scientific">Streptomyces scabichelini</name>
    <dbReference type="NCBI Taxonomy" id="2711217"/>
    <lineage>
        <taxon>Bacteria</taxon>
        <taxon>Bacillati</taxon>
        <taxon>Actinomycetota</taxon>
        <taxon>Actinomycetes</taxon>
        <taxon>Kitasatosporales</taxon>
        <taxon>Streptomycetaceae</taxon>
        <taxon>Streptomyces</taxon>
    </lineage>
</organism>
<proteinExistence type="predicted"/>
<keyword evidence="4" id="KW-1185">Reference proteome</keyword>
<sequence>MENENPALTRARSYESEPQSIRALEGKSDLTPRFKLIFSTVTALTVLALILNVLLAAFGGDSEQVKAAAEACSTTYMMGFGAIVGLIGGKVA</sequence>
<feature type="transmembrane region" description="Helical" evidence="2">
    <location>
        <begin position="36"/>
        <end position="58"/>
    </location>
</feature>
<gene>
    <name evidence="3" type="ORF">G5C60_45075</name>
</gene>
<dbReference type="RefSeq" id="WP_165269096.1">
    <property type="nucleotide sequence ID" value="NZ_JAAKZY010000271.1"/>
</dbReference>